<evidence type="ECO:0000313" key="2">
    <source>
        <dbReference type="Proteomes" id="UP000283485"/>
    </source>
</evidence>
<organism evidence="1 2">
    <name type="scientific">Phocaeicola plebeius</name>
    <dbReference type="NCBI Taxonomy" id="310297"/>
    <lineage>
        <taxon>Bacteria</taxon>
        <taxon>Pseudomonadati</taxon>
        <taxon>Bacteroidota</taxon>
        <taxon>Bacteroidia</taxon>
        <taxon>Bacteroidales</taxon>
        <taxon>Bacteroidaceae</taxon>
        <taxon>Phocaeicola</taxon>
    </lineage>
</organism>
<reference evidence="1 2" key="1">
    <citation type="submission" date="2018-08" db="EMBL/GenBank/DDBJ databases">
        <title>A genome reference for cultivated species of the human gut microbiota.</title>
        <authorList>
            <person name="Zou Y."/>
            <person name="Xue W."/>
            <person name="Luo G."/>
        </authorList>
    </citation>
    <scope>NUCLEOTIDE SEQUENCE [LARGE SCALE GENOMIC DNA]</scope>
    <source>
        <strain evidence="1 2">AM23-23</strain>
    </source>
</reference>
<accession>A0A414QY29</accession>
<dbReference type="Proteomes" id="UP000283485">
    <property type="component" value="Unassembled WGS sequence"/>
</dbReference>
<proteinExistence type="predicted"/>
<dbReference type="RefSeq" id="WP_117664302.1">
    <property type="nucleotide sequence ID" value="NZ_JAQDLO010000068.1"/>
</dbReference>
<protein>
    <submittedName>
        <fullName evidence="1">Uncharacterized protein</fullName>
    </submittedName>
</protein>
<comment type="caution">
    <text evidence="1">The sequence shown here is derived from an EMBL/GenBank/DDBJ whole genome shotgun (WGS) entry which is preliminary data.</text>
</comment>
<gene>
    <name evidence="1" type="ORF">DW653_15605</name>
</gene>
<sequence>MLNISYDKFVRQASAVYGESSAYLVRNKKDEPSDEMMKEMYAIASVHQRNSKAYGVNSEPAKDFRKKGESQRNELPLMRTAIAAEINALFGGTDYSYGATMWDGAEQAQFSSNDMRRSTGRFEIHMNTMGWKISDGHYAKWKKNVGKSFKAPQIRIAPTHFNDGKRNMNAGKTRLQSTAVYGRTIFWKGTK</sequence>
<name>A0A414QY29_9BACT</name>
<dbReference type="EMBL" id="QRHQ01000049">
    <property type="protein sequence ID" value="RHF85688.1"/>
    <property type="molecule type" value="Genomic_DNA"/>
</dbReference>
<evidence type="ECO:0000313" key="1">
    <source>
        <dbReference type="EMBL" id="RHF85688.1"/>
    </source>
</evidence>
<dbReference type="AlphaFoldDB" id="A0A414QY29"/>